<keyword evidence="3" id="KW-0732">Signal</keyword>
<sequence>MTTHWHFLFRFFTAFYFVIRASAVPMVCGDIRPYGLVDWGIFYKLPRTALAEVIMANTNPTWEASPIDLSEDVDTNPLRNTLKPILSAKDSKNIIAYSNHAPGASAEQEKESPSKGMLAWEDSDGVWVIHTLSKWPNMNATDFVPADFPASEKAGLILCIIVPQEAMSSLGETLTYQEPVVYFWKDANTSPLLSSDKHFYRLIKGQKLAYSPFTHQQHFLSTFGKFPIRLYSKSKKGHLDIYSRYVTMVTRAGLKVWSSLGKYVKLPSSCTSEWKTQNLLGPSVKVNKIAVSRDDDTARWAITTGNAFPLFCFSNTDRTRSHTSVASGLVCIENAELRQLFQSVAAIAKLETCQ</sequence>
<dbReference type="EMBL" id="KL367615">
    <property type="protein sequence ID" value="KFD61679.1"/>
    <property type="molecule type" value="Genomic_DNA"/>
</dbReference>
<dbReference type="GO" id="GO:0004531">
    <property type="term" value="F:deoxyribonuclease II activity"/>
    <property type="evidence" value="ECO:0007669"/>
    <property type="project" value="InterPro"/>
</dbReference>
<dbReference type="InterPro" id="IPR004947">
    <property type="entry name" value="DNase_II"/>
</dbReference>
<dbReference type="Proteomes" id="UP000030758">
    <property type="component" value="Unassembled WGS sequence"/>
</dbReference>
<dbReference type="AlphaFoldDB" id="A0A085MWT3"/>
<evidence type="ECO:0000313" key="4">
    <source>
        <dbReference type="EMBL" id="KFD61679.1"/>
    </source>
</evidence>
<keyword evidence="2" id="KW-0378">Hydrolase</keyword>
<reference evidence="4" key="1">
    <citation type="journal article" date="2014" name="Nat. Genet.">
        <title>Genome and transcriptome of the porcine whipworm Trichuris suis.</title>
        <authorList>
            <person name="Jex A.R."/>
            <person name="Nejsum P."/>
            <person name="Schwarz E.M."/>
            <person name="Hu L."/>
            <person name="Young N.D."/>
            <person name="Hall R.S."/>
            <person name="Korhonen P.K."/>
            <person name="Liao S."/>
            <person name="Thamsborg S."/>
            <person name="Xia J."/>
            <person name="Xu P."/>
            <person name="Wang S."/>
            <person name="Scheerlinck J.P."/>
            <person name="Hofmann A."/>
            <person name="Sternberg P.W."/>
            <person name="Wang J."/>
            <person name="Gasser R.B."/>
        </authorList>
    </citation>
    <scope>NUCLEOTIDE SEQUENCE [LARGE SCALE GENOMIC DNA]</scope>
    <source>
        <strain evidence="4">DCEP-RM93F</strain>
    </source>
</reference>
<dbReference type="PANTHER" id="PTHR10858">
    <property type="entry name" value="DEOXYRIBONUCLEASE II"/>
    <property type="match status" value="1"/>
</dbReference>
<dbReference type="PANTHER" id="PTHR10858:SF23">
    <property type="entry name" value="DEOXYRIBONUCLEASE II"/>
    <property type="match status" value="1"/>
</dbReference>
<feature type="signal peptide" evidence="3">
    <location>
        <begin position="1"/>
        <end position="23"/>
    </location>
</feature>
<organism evidence="4">
    <name type="scientific">Trichuris suis</name>
    <name type="common">pig whipworm</name>
    <dbReference type="NCBI Taxonomy" id="68888"/>
    <lineage>
        <taxon>Eukaryota</taxon>
        <taxon>Metazoa</taxon>
        <taxon>Ecdysozoa</taxon>
        <taxon>Nematoda</taxon>
        <taxon>Enoplea</taxon>
        <taxon>Dorylaimia</taxon>
        <taxon>Trichinellida</taxon>
        <taxon>Trichuridae</taxon>
        <taxon>Trichuris</taxon>
    </lineage>
</organism>
<feature type="chain" id="PRO_5001795539" evidence="3">
    <location>
        <begin position="24"/>
        <end position="354"/>
    </location>
</feature>
<protein>
    <submittedName>
        <fullName evidence="4">Uncharacterized protein</fullName>
    </submittedName>
</protein>
<evidence type="ECO:0000256" key="2">
    <source>
        <dbReference type="ARBA" id="ARBA00022801"/>
    </source>
</evidence>
<gene>
    <name evidence="4" type="ORF">M514_04749</name>
</gene>
<name>A0A085MWT3_9BILA</name>
<dbReference type="Pfam" id="PF03265">
    <property type="entry name" value="DNase_II"/>
    <property type="match status" value="1"/>
</dbReference>
<comment type="similarity">
    <text evidence="1">Belongs to the DNase II family.</text>
</comment>
<proteinExistence type="inferred from homology"/>
<dbReference type="GO" id="GO:0006309">
    <property type="term" value="P:apoptotic DNA fragmentation"/>
    <property type="evidence" value="ECO:0007669"/>
    <property type="project" value="TreeGrafter"/>
</dbReference>
<evidence type="ECO:0000256" key="3">
    <source>
        <dbReference type="SAM" id="SignalP"/>
    </source>
</evidence>
<evidence type="ECO:0000256" key="1">
    <source>
        <dbReference type="ARBA" id="ARBA00007527"/>
    </source>
</evidence>
<accession>A0A085MWT3</accession>